<dbReference type="GO" id="GO:0000422">
    <property type="term" value="P:autophagy of mitochondrion"/>
    <property type="evidence" value="ECO:0007669"/>
    <property type="project" value="TreeGrafter"/>
</dbReference>
<feature type="region of interest" description="Disordered" evidence="4">
    <location>
        <begin position="480"/>
        <end position="501"/>
    </location>
</feature>
<evidence type="ECO:0000256" key="4">
    <source>
        <dbReference type="SAM" id="MobiDB-lite"/>
    </source>
</evidence>
<dbReference type="EMBL" id="WIXE01007041">
    <property type="protein sequence ID" value="KAK5980751.1"/>
    <property type="molecule type" value="Genomic_DNA"/>
</dbReference>
<organism evidence="6 7">
    <name type="scientific">Trichostrongylus colubriformis</name>
    <name type="common">Black scour worm</name>
    <dbReference type="NCBI Taxonomy" id="6319"/>
    <lineage>
        <taxon>Eukaryota</taxon>
        <taxon>Metazoa</taxon>
        <taxon>Ecdysozoa</taxon>
        <taxon>Nematoda</taxon>
        <taxon>Chromadorea</taxon>
        <taxon>Rhabditida</taxon>
        <taxon>Rhabditina</taxon>
        <taxon>Rhabditomorpha</taxon>
        <taxon>Strongyloidea</taxon>
        <taxon>Trichostrongylidae</taxon>
        <taxon>Trichostrongylus</taxon>
    </lineage>
</organism>
<dbReference type="InterPro" id="IPR000626">
    <property type="entry name" value="Ubiquitin-like_dom"/>
</dbReference>
<dbReference type="Pfam" id="PF10377">
    <property type="entry name" value="ATG11"/>
    <property type="match status" value="1"/>
</dbReference>
<dbReference type="InterPro" id="IPR019460">
    <property type="entry name" value="Atg11_C"/>
</dbReference>
<feature type="compositionally biased region" description="Low complexity" evidence="4">
    <location>
        <begin position="483"/>
        <end position="499"/>
    </location>
</feature>
<keyword evidence="7" id="KW-1185">Reference proteome</keyword>
<dbReference type="GO" id="GO:1990316">
    <property type="term" value="C:Atg1/ULK1 kinase complex"/>
    <property type="evidence" value="ECO:0007669"/>
    <property type="project" value="TreeGrafter"/>
</dbReference>
<dbReference type="GO" id="GO:0034045">
    <property type="term" value="C:phagophore assembly site membrane"/>
    <property type="evidence" value="ECO:0007669"/>
    <property type="project" value="TreeGrafter"/>
</dbReference>
<gene>
    <name evidence="6" type="ORF">GCK32_004242</name>
</gene>
<evidence type="ECO:0000256" key="1">
    <source>
        <dbReference type="ARBA" id="ARBA00023006"/>
    </source>
</evidence>
<sequence length="996" mass="114207">MELFYIFNVPSGHRFHVEVSLQWKVRQLQESVVQVTGIPVDDQVLLRHDGEVIDYEETVCSCCPENTAEAPVYLFQRSSKHDKEDNRLWNQEINEITSIIDNSIENANQLEQDHEMHRVSRDIPHRVRECCSAAQSAVHACARIAEEHRLMLRGWVALVSNLDSSVASLRKRAVRFLQQMERVHQQKPKAADMLRNFEEVIDELKRIRLPGTLLAHCRGNVERSSFSDTSLYAWITASDPEHSLKELVDQVAEQFANFEQTDAKMAIQNIEKVMESSKNMNCREIKGINIRLSYLDHHLQHAEERGKKIEKHASKIMETSSRVDQALLEEHVSQCRYLMGQIYVELKELRLICNRFFQSKLEFLRILRIRLNSWIARTYNRLHHAHNELLVFEEKCTGLKQRLDLIRQIKNIEELKQYLNVAVPQVFLRLEVRDPHVPSAAGSQGLIRREESFFTASPTLSLPMLSCNFPSTNWLSADDVNDSSPSTTPSLLMTKSPPSRVESLSNLNMPITPSLNQLSMLGEEGELSPTSTSPSVGKTAPIQIPILQPRQMSEKSSQFSTPEDHFHTSDPVEERQFIVDDLICRSQSSHELLKHLATQINSISKDTQQLRADVSTISDYHNKELTKLAERISYLVNDRVTRMKNFYETELAERRKEHELVVASLRRKDAEVEELRRNCKNSSWELDEKSAVIERLQNEVKALESKIGTMTNGPCKKCIAEEAEKNKQTNSGFDEFLKVKYERVLFPIDLEEEAGEKYQPGPRTKGQDLTVIEKKLEYERKLFQQKISFSMKWLAVERNCSEYTTMKASECLTSCESSKSRGNSSALLKQESVCGNSVASQTVYIVPRNGTEGTEQWCDKAIVVPVSPSTCSISKRSDAYIQTTIGLKTMDRMVAVEDIIEGSTVLVIWNDRHNAYMLFSSSAYNHFVKESSVRRLGLATIFPNIPRRNWILGKVSHLDLCVIRKADNRYRLPVETRVYRVDVEPLDVRTTRAPAL</sequence>
<dbReference type="GO" id="GO:0061709">
    <property type="term" value="P:reticulophagy"/>
    <property type="evidence" value="ECO:0007669"/>
    <property type="project" value="TreeGrafter"/>
</dbReference>
<dbReference type="PROSITE" id="PS50053">
    <property type="entry name" value="UBIQUITIN_2"/>
    <property type="match status" value="1"/>
</dbReference>
<accession>A0AAN8FIR1</accession>
<dbReference type="GO" id="GO:0034517">
    <property type="term" value="P:ribophagy"/>
    <property type="evidence" value="ECO:0007669"/>
    <property type="project" value="TreeGrafter"/>
</dbReference>
<dbReference type="Gene3D" id="3.10.20.90">
    <property type="entry name" value="Phosphatidylinositol 3-kinase Catalytic Subunit, Chain A, domain 1"/>
    <property type="match status" value="1"/>
</dbReference>
<keyword evidence="2 3" id="KW-0175">Coiled coil</keyword>
<name>A0AAN8FIR1_TRICO</name>
<evidence type="ECO:0000256" key="2">
    <source>
        <dbReference type="ARBA" id="ARBA00023054"/>
    </source>
</evidence>
<dbReference type="Proteomes" id="UP001331761">
    <property type="component" value="Unassembled WGS sequence"/>
</dbReference>
<dbReference type="GO" id="GO:0060090">
    <property type="term" value="F:molecular adaptor activity"/>
    <property type="evidence" value="ECO:0007669"/>
    <property type="project" value="TreeGrafter"/>
</dbReference>
<dbReference type="GO" id="GO:0034727">
    <property type="term" value="P:piecemeal microautophagy of the nucleus"/>
    <property type="evidence" value="ECO:0007669"/>
    <property type="project" value="TreeGrafter"/>
</dbReference>
<evidence type="ECO:0000256" key="3">
    <source>
        <dbReference type="SAM" id="Coils"/>
    </source>
</evidence>
<evidence type="ECO:0000313" key="6">
    <source>
        <dbReference type="EMBL" id="KAK5980751.1"/>
    </source>
</evidence>
<reference evidence="6 7" key="1">
    <citation type="submission" date="2019-10" db="EMBL/GenBank/DDBJ databases">
        <title>Assembly and Annotation for the nematode Trichostrongylus colubriformis.</title>
        <authorList>
            <person name="Martin J."/>
        </authorList>
    </citation>
    <scope>NUCLEOTIDE SEQUENCE [LARGE SCALE GENOMIC DNA]</scope>
    <source>
        <strain evidence="6">G859</strain>
        <tissue evidence="6">Whole worm</tissue>
    </source>
</reference>
<feature type="coiled-coil region" evidence="3">
    <location>
        <begin position="665"/>
        <end position="713"/>
    </location>
</feature>
<dbReference type="GO" id="GO:0019901">
    <property type="term" value="F:protein kinase binding"/>
    <property type="evidence" value="ECO:0007669"/>
    <property type="project" value="TreeGrafter"/>
</dbReference>
<dbReference type="GO" id="GO:0000045">
    <property type="term" value="P:autophagosome assembly"/>
    <property type="evidence" value="ECO:0007669"/>
    <property type="project" value="InterPro"/>
</dbReference>
<dbReference type="SUPFAM" id="SSF54236">
    <property type="entry name" value="Ubiquitin-like"/>
    <property type="match status" value="1"/>
</dbReference>
<feature type="domain" description="Ubiquitin-like" evidence="5">
    <location>
        <begin position="3"/>
        <end position="59"/>
    </location>
</feature>
<proteinExistence type="predicted"/>
<dbReference type="PANTHER" id="PTHR13222:SF1">
    <property type="entry name" value="RB1-INDUCIBLE COILED-COIL PROTEIN 1"/>
    <property type="match status" value="1"/>
</dbReference>
<comment type="caution">
    <text evidence="6">The sequence shown here is derived from an EMBL/GenBank/DDBJ whole genome shotgun (WGS) entry which is preliminary data.</text>
</comment>
<evidence type="ECO:0000313" key="7">
    <source>
        <dbReference type="Proteomes" id="UP001331761"/>
    </source>
</evidence>
<dbReference type="InterPro" id="IPR040040">
    <property type="entry name" value="ATG11"/>
</dbReference>
<evidence type="ECO:0000259" key="5">
    <source>
        <dbReference type="PROSITE" id="PS50053"/>
    </source>
</evidence>
<dbReference type="InterPro" id="IPR029071">
    <property type="entry name" value="Ubiquitin-like_domsf"/>
</dbReference>
<dbReference type="GO" id="GO:0061723">
    <property type="term" value="P:glycophagy"/>
    <property type="evidence" value="ECO:0007669"/>
    <property type="project" value="TreeGrafter"/>
</dbReference>
<dbReference type="PANTHER" id="PTHR13222">
    <property type="entry name" value="RB1-INDUCIBLE COILED-COIL"/>
    <property type="match status" value="1"/>
</dbReference>
<dbReference type="AlphaFoldDB" id="A0AAN8FIR1"/>
<keyword evidence="1" id="KW-0072">Autophagy</keyword>
<protein>
    <recommendedName>
        <fullName evidence="5">Ubiquitin-like domain-containing protein</fullName>
    </recommendedName>
</protein>